<proteinExistence type="predicted"/>
<dbReference type="Pfam" id="PF03746">
    <property type="entry name" value="LamB_YcsF"/>
    <property type="match status" value="1"/>
</dbReference>
<evidence type="ECO:0000313" key="1">
    <source>
        <dbReference type="EMBL" id="BCS95989.1"/>
    </source>
</evidence>
<keyword evidence="2" id="KW-1185">Reference proteome</keyword>
<dbReference type="Proteomes" id="UP001320148">
    <property type="component" value="Chromosome"/>
</dbReference>
<protein>
    <submittedName>
        <fullName evidence="1">Lactam utilization protein</fullName>
    </submittedName>
</protein>
<accession>A0ABM7PFP1</accession>
<dbReference type="Gene3D" id="3.20.20.370">
    <property type="entry name" value="Glycoside hydrolase/deacetylase"/>
    <property type="match status" value="1"/>
</dbReference>
<dbReference type="RefSeq" id="WP_236892350.1">
    <property type="nucleotide sequence ID" value="NZ_AP024488.1"/>
</dbReference>
<evidence type="ECO:0000313" key="2">
    <source>
        <dbReference type="Proteomes" id="UP001320148"/>
    </source>
</evidence>
<dbReference type="SUPFAM" id="SSF88713">
    <property type="entry name" value="Glycoside hydrolase/deacetylase"/>
    <property type="match status" value="1"/>
</dbReference>
<dbReference type="PANTHER" id="PTHR30292:SF0">
    <property type="entry name" value="5-OXOPROLINASE SUBUNIT A"/>
    <property type="match status" value="1"/>
</dbReference>
<sequence length="243" mass="26952">MIKINCDIGERGPDHPVDLELMNEIHIANIACGGHAGDEESVAVFRKLARENNIQVAAHLSYPDRENFGRFSMEISHDKLHASLDEQFALMPSEKMVKFHGALYNDSCVDPALAEALTDWLRANGIDRIITPADSALARKCRDANIQVVAEAFAERRYTYTPAGDALQLVNRSKAYACIHDCDQAVEQTLNIVNNNRIEVVTESEDNTISYESVPIEADTVCIHSDSDISLELAKKLAKISKQ</sequence>
<dbReference type="InterPro" id="IPR005501">
    <property type="entry name" value="LamB/YcsF/PxpA-like"/>
</dbReference>
<reference evidence="1 2" key="1">
    <citation type="submission" date="2021-02" db="EMBL/GenBank/DDBJ databases">
        <title>Complete genome of Desulfoluna sp. strain ASN36.</title>
        <authorList>
            <person name="Takahashi A."/>
            <person name="Kojima H."/>
            <person name="Fukui M."/>
        </authorList>
    </citation>
    <scope>NUCLEOTIDE SEQUENCE [LARGE SCALE GENOMIC DNA]</scope>
    <source>
        <strain evidence="1 2">ASN36</strain>
    </source>
</reference>
<name>A0ABM7PFP1_9BACT</name>
<dbReference type="PANTHER" id="PTHR30292">
    <property type="entry name" value="UNCHARACTERIZED PROTEIN YBGL-RELATED"/>
    <property type="match status" value="1"/>
</dbReference>
<dbReference type="EMBL" id="AP024488">
    <property type="protein sequence ID" value="BCS95989.1"/>
    <property type="molecule type" value="Genomic_DNA"/>
</dbReference>
<gene>
    <name evidence="1" type="primary">ybgL</name>
    <name evidence="1" type="ORF">DSLASN_16210</name>
</gene>
<dbReference type="InterPro" id="IPR011330">
    <property type="entry name" value="Glyco_hydro/deAcase_b/a-brl"/>
</dbReference>
<organism evidence="1 2">
    <name type="scientific">Desulfoluna limicola</name>
    <dbReference type="NCBI Taxonomy" id="2810562"/>
    <lineage>
        <taxon>Bacteria</taxon>
        <taxon>Pseudomonadati</taxon>
        <taxon>Thermodesulfobacteriota</taxon>
        <taxon>Desulfobacteria</taxon>
        <taxon>Desulfobacterales</taxon>
        <taxon>Desulfolunaceae</taxon>
        <taxon>Desulfoluna</taxon>
    </lineage>
</organism>